<accession>A0A0R2QHS4</accession>
<keyword evidence="3 6" id="KW-0032">Aminotransferase</keyword>
<dbReference type="InterPro" id="IPR050596">
    <property type="entry name" value="AspAT/PAT-like"/>
</dbReference>
<dbReference type="Gene3D" id="3.40.640.10">
    <property type="entry name" value="Type I PLP-dependent aspartate aminotransferase-like (Major domain)"/>
    <property type="match status" value="1"/>
</dbReference>
<evidence type="ECO:0000313" key="9">
    <source>
        <dbReference type="Proteomes" id="UP000051017"/>
    </source>
</evidence>
<dbReference type="InterPro" id="IPR004838">
    <property type="entry name" value="NHTrfase_class1_PyrdxlP-BS"/>
</dbReference>
<evidence type="ECO:0000256" key="1">
    <source>
        <dbReference type="ARBA" id="ARBA00001933"/>
    </source>
</evidence>
<dbReference type="InterPro" id="IPR004839">
    <property type="entry name" value="Aminotransferase_I/II_large"/>
</dbReference>
<evidence type="ECO:0000259" key="7">
    <source>
        <dbReference type="Pfam" id="PF00155"/>
    </source>
</evidence>
<dbReference type="PANTHER" id="PTHR46383">
    <property type="entry name" value="ASPARTATE AMINOTRANSFERASE"/>
    <property type="match status" value="1"/>
</dbReference>
<evidence type="ECO:0000256" key="3">
    <source>
        <dbReference type="ARBA" id="ARBA00022576"/>
    </source>
</evidence>
<dbReference type="EC" id="2.6.1.-" evidence="6"/>
<proteinExistence type="inferred from homology"/>
<dbReference type="GO" id="GO:0006520">
    <property type="term" value="P:amino acid metabolic process"/>
    <property type="evidence" value="ECO:0007669"/>
    <property type="project" value="InterPro"/>
</dbReference>
<evidence type="ECO:0000256" key="6">
    <source>
        <dbReference type="RuleBase" id="RU000481"/>
    </source>
</evidence>
<organism evidence="8 9">
    <name type="scientific">Acidimicrobiia bacterium BACL6 MAG-120924-bin43</name>
    <dbReference type="NCBI Taxonomy" id="1655583"/>
    <lineage>
        <taxon>Bacteria</taxon>
        <taxon>Bacillati</taxon>
        <taxon>Actinomycetota</taxon>
        <taxon>Acidimicrobiia</taxon>
        <taxon>acIV cluster</taxon>
    </lineage>
</organism>
<dbReference type="AlphaFoldDB" id="A0A0R2QHS4"/>
<dbReference type="InterPro" id="IPR015421">
    <property type="entry name" value="PyrdxlP-dep_Trfase_major"/>
</dbReference>
<name>A0A0R2QHS4_9ACTN</name>
<keyword evidence="5" id="KW-0663">Pyridoxal phosphate</keyword>
<dbReference type="GO" id="GO:0008483">
    <property type="term" value="F:transaminase activity"/>
    <property type="evidence" value="ECO:0007669"/>
    <property type="project" value="UniProtKB-KW"/>
</dbReference>
<dbReference type="CDD" id="cd00609">
    <property type="entry name" value="AAT_like"/>
    <property type="match status" value="1"/>
</dbReference>
<sequence>MKFAPISDRLAGLGAAKWAVHSESLKRAALGQPIIILSIGEPDLPPPAKVLDQATKSMRSGRTRYAAGQGEPEALLAIANHLSKRSGNPVTPEQVLYTAGTQNGLCTALFTLVQAGDEVLVPDPYYATYEGLVAASGATFVSVPTSPDNGFHVTAQAIENAITPRTKVLLLNNPSNPTGAVLSVEEIDAIGEVCERHDLWIICDEVYADMTFDGTFCSPFDRPHLRHRTLSVSSISKSHALPGFRAGWVACPAEVTPRLVLVAEAMLFGSQPFIEDALAVALNETHPEVERMRAAYKERADVIVEAFKDSKLISTRLPEGGMFMMLDIRKTGLTGEQFAWRLLDEENVGTMPGESFGSGGAGHVRVALTVEAELLKEASIRIRRLADACLAK</sequence>
<keyword evidence="4 6" id="KW-0808">Transferase</keyword>
<dbReference type="PANTHER" id="PTHR46383:SF1">
    <property type="entry name" value="ASPARTATE AMINOTRANSFERASE"/>
    <property type="match status" value="1"/>
</dbReference>
<dbReference type="SUPFAM" id="SSF53383">
    <property type="entry name" value="PLP-dependent transferases"/>
    <property type="match status" value="1"/>
</dbReference>
<dbReference type="GO" id="GO:0030170">
    <property type="term" value="F:pyridoxal phosphate binding"/>
    <property type="evidence" value="ECO:0007669"/>
    <property type="project" value="InterPro"/>
</dbReference>
<comment type="similarity">
    <text evidence="2 6">Belongs to the class-I pyridoxal-phosphate-dependent aminotransferase family.</text>
</comment>
<gene>
    <name evidence="8" type="ORF">ABR75_07305</name>
</gene>
<dbReference type="PRINTS" id="PR00753">
    <property type="entry name" value="ACCSYNTHASE"/>
</dbReference>
<reference evidence="8 9" key="1">
    <citation type="submission" date="2015-10" db="EMBL/GenBank/DDBJ databases">
        <title>Metagenome-Assembled Genomes uncover a global brackish microbiome.</title>
        <authorList>
            <person name="Hugerth L.W."/>
            <person name="Larsson J."/>
            <person name="Alneberg J."/>
            <person name="Lindh M.V."/>
            <person name="Legrand C."/>
            <person name="Pinhassi J."/>
            <person name="Andersson A.F."/>
        </authorList>
    </citation>
    <scope>NUCLEOTIDE SEQUENCE [LARGE SCALE GENOMIC DNA]</scope>
    <source>
        <strain evidence="8">BACL6 MAG-120924-bin43</strain>
    </source>
</reference>
<dbReference type="EMBL" id="LIBJ01000179">
    <property type="protein sequence ID" value="KRO47242.1"/>
    <property type="molecule type" value="Genomic_DNA"/>
</dbReference>
<dbReference type="PROSITE" id="PS00105">
    <property type="entry name" value="AA_TRANSFER_CLASS_1"/>
    <property type="match status" value="1"/>
</dbReference>
<dbReference type="Gene3D" id="3.90.1150.10">
    <property type="entry name" value="Aspartate Aminotransferase, domain 1"/>
    <property type="match status" value="1"/>
</dbReference>
<evidence type="ECO:0000256" key="2">
    <source>
        <dbReference type="ARBA" id="ARBA00007441"/>
    </source>
</evidence>
<feature type="domain" description="Aminotransferase class I/classII large" evidence="7">
    <location>
        <begin position="34"/>
        <end position="378"/>
    </location>
</feature>
<comment type="cofactor">
    <cofactor evidence="1 6">
        <name>pyridoxal 5'-phosphate</name>
        <dbReference type="ChEBI" id="CHEBI:597326"/>
    </cofactor>
</comment>
<evidence type="ECO:0000256" key="4">
    <source>
        <dbReference type="ARBA" id="ARBA00022679"/>
    </source>
</evidence>
<evidence type="ECO:0000313" key="8">
    <source>
        <dbReference type="EMBL" id="KRO47242.1"/>
    </source>
</evidence>
<dbReference type="Pfam" id="PF00155">
    <property type="entry name" value="Aminotran_1_2"/>
    <property type="match status" value="1"/>
</dbReference>
<comment type="caution">
    <text evidence="8">The sequence shown here is derived from an EMBL/GenBank/DDBJ whole genome shotgun (WGS) entry which is preliminary data.</text>
</comment>
<dbReference type="Proteomes" id="UP000051017">
    <property type="component" value="Unassembled WGS sequence"/>
</dbReference>
<dbReference type="InterPro" id="IPR015424">
    <property type="entry name" value="PyrdxlP-dep_Trfase"/>
</dbReference>
<evidence type="ECO:0000256" key="5">
    <source>
        <dbReference type="ARBA" id="ARBA00022898"/>
    </source>
</evidence>
<protein>
    <recommendedName>
        <fullName evidence="6">Aminotransferase</fullName>
        <ecNumber evidence="6">2.6.1.-</ecNumber>
    </recommendedName>
</protein>
<dbReference type="InterPro" id="IPR015422">
    <property type="entry name" value="PyrdxlP-dep_Trfase_small"/>
</dbReference>